<protein>
    <submittedName>
        <fullName evidence="6">Phage tail tape measure protein</fullName>
    </submittedName>
</protein>
<keyword evidence="4" id="KW-0812">Transmembrane</keyword>
<dbReference type="Proteomes" id="UP000306912">
    <property type="component" value="Unassembled WGS sequence"/>
</dbReference>
<keyword evidence="7" id="KW-1185">Reference proteome</keyword>
<dbReference type="AlphaFoldDB" id="A0A5R8Q9E5"/>
<keyword evidence="4" id="KW-0472">Membrane</keyword>
<dbReference type="RefSeq" id="WP_138191735.1">
    <property type="nucleotide sequence ID" value="NZ_VBWP01000009.1"/>
</dbReference>
<proteinExistence type="predicted"/>
<dbReference type="OrthoDB" id="2137849at2"/>
<feature type="compositionally biased region" description="Basic and acidic residues" evidence="3">
    <location>
        <begin position="42"/>
        <end position="56"/>
    </location>
</feature>
<feature type="domain" description="Phage tail tape measure protein" evidence="5">
    <location>
        <begin position="197"/>
        <end position="365"/>
    </location>
</feature>
<evidence type="ECO:0000256" key="1">
    <source>
        <dbReference type="ARBA" id="ARBA00022612"/>
    </source>
</evidence>
<dbReference type="InterPro" id="IPR010090">
    <property type="entry name" value="Phage_tape_meas"/>
</dbReference>
<name>A0A5R8Q9E5_9FIRM</name>
<feature type="region of interest" description="Disordered" evidence="3">
    <location>
        <begin position="34"/>
        <end position="56"/>
    </location>
</feature>
<keyword evidence="1" id="KW-1188">Viral release from host cell</keyword>
<dbReference type="NCBIfam" id="TIGR01760">
    <property type="entry name" value="tape_meas_TP901"/>
    <property type="match status" value="1"/>
</dbReference>
<feature type="transmembrane region" description="Helical" evidence="4">
    <location>
        <begin position="498"/>
        <end position="526"/>
    </location>
</feature>
<keyword evidence="2" id="KW-0175">Coiled coil</keyword>
<organism evidence="6 7">
    <name type="scientific">Culicoidibacter larvae</name>
    <dbReference type="NCBI Taxonomy" id="2579976"/>
    <lineage>
        <taxon>Bacteria</taxon>
        <taxon>Bacillati</taxon>
        <taxon>Bacillota</taxon>
        <taxon>Culicoidibacteria</taxon>
        <taxon>Culicoidibacterales</taxon>
        <taxon>Culicoidibacteraceae</taxon>
        <taxon>Culicoidibacter</taxon>
    </lineage>
</organism>
<evidence type="ECO:0000313" key="6">
    <source>
        <dbReference type="EMBL" id="TLG72047.1"/>
    </source>
</evidence>
<accession>A0A5R8Q9E5</accession>
<evidence type="ECO:0000313" key="7">
    <source>
        <dbReference type="Proteomes" id="UP000306912"/>
    </source>
</evidence>
<dbReference type="InParanoid" id="A0A5R8Q9E5"/>
<feature type="coiled-coil region" evidence="2">
    <location>
        <begin position="95"/>
        <end position="129"/>
    </location>
</feature>
<evidence type="ECO:0000256" key="3">
    <source>
        <dbReference type="SAM" id="MobiDB-lite"/>
    </source>
</evidence>
<keyword evidence="4" id="KW-1133">Transmembrane helix</keyword>
<gene>
    <name evidence="6" type="ORF">FEZ08_09445</name>
</gene>
<reference evidence="6 7" key="1">
    <citation type="submission" date="2019-05" db="EMBL/GenBank/DDBJ databases">
        <title>Culicoidintestinum kansasii gen. nov., sp. nov. from the gastrointestinal tract of the biting midge, Culicoides sonorensis.</title>
        <authorList>
            <person name="Neupane S."/>
            <person name="Ghosh A."/>
            <person name="Gunther S."/>
            <person name="Martin K."/>
            <person name="Zurek L."/>
        </authorList>
    </citation>
    <scope>NUCLEOTIDE SEQUENCE [LARGE SCALE GENOMIC DNA]</scope>
    <source>
        <strain evidence="6 7">CS-1</strain>
    </source>
</reference>
<evidence type="ECO:0000256" key="4">
    <source>
        <dbReference type="SAM" id="Phobius"/>
    </source>
</evidence>
<comment type="caution">
    <text evidence="6">The sequence shown here is derived from an EMBL/GenBank/DDBJ whole genome shotgun (WGS) entry which is preliminary data.</text>
</comment>
<feature type="transmembrane region" description="Helical" evidence="4">
    <location>
        <begin position="470"/>
        <end position="491"/>
    </location>
</feature>
<dbReference type="EMBL" id="VBWP01000009">
    <property type="protein sequence ID" value="TLG72047.1"/>
    <property type="molecule type" value="Genomic_DNA"/>
</dbReference>
<dbReference type="PANTHER" id="PTHR37813">
    <property type="entry name" value="FELS-2 PROPHAGE PROTEIN"/>
    <property type="match status" value="1"/>
</dbReference>
<dbReference type="Pfam" id="PF10145">
    <property type="entry name" value="PhageMin_Tail"/>
    <property type="match status" value="1"/>
</dbReference>
<evidence type="ECO:0000259" key="5">
    <source>
        <dbReference type="Pfam" id="PF10145"/>
    </source>
</evidence>
<sequence>MAKNKVATVGFKITAEGAQEYVKTVNQMETSQKKSAASFKLQNEEMKKTETQSEKLARKHQFLTSQIATQSDKVKAMKKAYEEESKTRSLSVAEVEKYEKKINSAEYALAKYKNELKDVEKAEKDYSKGLGQLGTKLTDNAEKIKNVGKTMTVIGGTAAGALTGAYAISQNLNKSWNTIAKSTGAVGDELKELKETAKDVYGSVASDSDDVATAVGDLNTRFGFTGSVLKDASVNFLRFAKVNELDVSSAIQLVSRAMGDASIPAEEYMSVLDTLTVASQNTGISMDVLTTNLAKYGAPMRALGFEVKESIALFSTWEKAGVNTEIAFSGMKKAISNWSAAGKDAKVEFKSMLEQIKNAPNIAAATTMAIETFGAKAGPDLADAIRGGRFEFESLLDTLAGADGQLAATGSEISTPMGKLTIATHNMELAMAEFGDVIAEVVAPIISDLVPIIQGVVKWIKELSPEAKGLIVAIVGIVAALLPLGVIMMGLMPIITGIGAAIGFLTSPIGLAILAIAAIVLAVTVFRDDILGIFTGLKDGIYQVFGPFADLIYGVLVKPFEDWFNAVIKVFDNLIAFVNNVLAGNWEDAWYNIVQIFGGLFDMLFAFVKVPFNAIIGLINLAIDGINTLLRTIDIPDWVPFVGGFKFPTVPHIPLLATGGILTKATLNIAGERGAEAVVPMTNGGVQQELANWILSGMEKIGANIGGNQPIQVVVNLDGKEIIKYLLDDVNKQQTNELQVQMRGFNYGRK</sequence>
<dbReference type="PANTHER" id="PTHR37813:SF1">
    <property type="entry name" value="FELS-2 PROPHAGE PROTEIN"/>
    <property type="match status" value="1"/>
</dbReference>
<evidence type="ECO:0000256" key="2">
    <source>
        <dbReference type="SAM" id="Coils"/>
    </source>
</evidence>